<dbReference type="PANTHER" id="PTHR16023:SF0">
    <property type="entry name" value="PROTEIN VAC14 HOMOLOG"/>
    <property type="match status" value="1"/>
</dbReference>
<keyword evidence="5" id="KW-0472">Membrane</keyword>
<dbReference type="FunCoup" id="A0A6P6XZ39">
    <property type="interactions" value="1321"/>
</dbReference>
<evidence type="ECO:0000256" key="1">
    <source>
        <dbReference type="ARBA" id="ARBA00004308"/>
    </source>
</evidence>
<keyword evidence="10" id="KW-1185">Reference proteome</keyword>
<dbReference type="InterPro" id="IPR021841">
    <property type="entry name" value="VAC14_Fig4p-bd"/>
</dbReference>
<feature type="compositionally biased region" description="Low complexity" evidence="8">
    <location>
        <begin position="702"/>
        <end position="724"/>
    </location>
</feature>
<evidence type="ECO:0000256" key="8">
    <source>
        <dbReference type="SAM" id="MobiDB-lite"/>
    </source>
</evidence>
<dbReference type="Gene3D" id="1.25.10.10">
    <property type="entry name" value="Leucine-rich Repeat Variant"/>
    <property type="match status" value="2"/>
</dbReference>
<dbReference type="OrthoDB" id="5574975at2759"/>
<comment type="subcellular location">
    <subcellularLocation>
        <location evidence="1">Endomembrane system</location>
    </subcellularLocation>
</comment>
<gene>
    <name evidence="11" type="primary">LOC113792808</name>
</gene>
<keyword evidence="4" id="KW-0677">Repeat</keyword>
<dbReference type="PANTHER" id="PTHR16023">
    <property type="entry name" value="TAX1 BINDING PROTEIN-RELATED"/>
    <property type="match status" value="1"/>
</dbReference>
<feature type="region of interest" description="Disordered" evidence="8">
    <location>
        <begin position="702"/>
        <end position="731"/>
    </location>
</feature>
<evidence type="ECO:0000256" key="6">
    <source>
        <dbReference type="ARBA" id="ARBA00045654"/>
    </source>
</evidence>
<dbReference type="KEGG" id="dpte:113792808"/>
<dbReference type="InterPro" id="IPR026825">
    <property type="entry name" value="Vac14"/>
</dbReference>
<dbReference type="GO" id="GO:0070772">
    <property type="term" value="C:PAS complex"/>
    <property type="evidence" value="ECO:0007669"/>
    <property type="project" value="InterPro"/>
</dbReference>
<evidence type="ECO:0000256" key="5">
    <source>
        <dbReference type="ARBA" id="ARBA00023136"/>
    </source>
</evidence>
<sequence length="731" mass="84156">MDHDDVLLPTTCVRLLNDKLFDKKKTACREIEIMAKEFNTQGKTKQIRKLIRYLVENFIDNSAVNSKIGGLIAVSSVAIALDTNAKLYLDDIVKSICTCTYDNQRDVKYRALESLYNVAKSVRSEILVYLDTIFNIIIRLGEDGDASIREASLLMDKLLKDIVIENPCFDIPSFVGLIREKIYVLTPNARKLILSWISFLDSLPDIDLLVFIEDILDGLLEIACDPNLDIRRTAENILEEFFVKLQNDPKSIEFKSLIKIILIHVQKDSQLVQNISLKWLNQFIMLGNKNDLLHNSPHILGVILPCFSYPRAENEEYDTDNFQKKNTDLAKSINENLMNLVTNVKSCVPTRETGDENLEKDQNDEPFKISKILIVLLNELELGSKTSPQTKIAILEWIYQIYDHLKIEIDEHLEDKLFKILLTTLYDSSDDVVLLDLKVFCRIIFKYSNEVNEKENYRKLIKPLIDLFHKNPTILQNRGSFIICRLCHNLDAQQVYITFSDILLEYDHKYICSMVSILNTILLISKELTSVRNDLKNMKSIESKSSSAYMLFDFLYKTWCYSSVSAISLCFLTKRYKLASELILHFGNINIDIDILLEIDQLIQMLESPIFTSLRLDLLEPNNNYYLRKSLYGLLMLLPQSEAFHLLRKRLQCIPDFPSFESKMSSKTDEKIFVHDQSDIDKDFAQKLKYFIDIQQSLDNNNSNSSLIPTQQPQSTSSSSSTLSAAGVNHN</sequence>
<evidence type="ECO:0000256" key="3">
    <source>
        <dbReference type="ARBA" id="ARBA00013840"/>
    </source>
</evidence>
<dbReference type="InParanoid" id="A0A6P6XZ39"/>
<evidence type="ECO:0000313" key="10">
    <source>
        <dbReference type="Proteomes" id="UP000515146"/>
    </source>
</evidence>
<dbReference type="Proteomes" id="UP000515146">
    <property type="component" value="Unplaced"/>
</dbReference>
<dbReference type="AlphaFoldDB" id="A0A6P6XZ39"/>
<protein>
    <recommendedName>
        <fullName evidence="3">Protein VAC14 homolog</fullName>
    </recommendedName>
</protein>
<comment type="function">
    <text evidence="6">Scaffold protein component of the PI(3,5)P2 regulatory complex which regulates both the synthesis and turnover of phosphatidylinositol 3,5-bisphosphate (PtdIns(3,5)P2). Pentamerizes into a star-shaped structure and nucleates the assembly of the complex. The pentamer binds a single copy each of PIKFYVE and FIG4 and coordinates both PIKfyve kinase activity and FIG4 phosphatase activity, being required to maintain normal levels of phosphatidylinositol 3-phosphate (PtdIns(3)P) and phosphatidylinositol 5-phosphate (PtdIns(5)P). Plays a role in the biogenesis of endosome carrier vesicles (ECV) / multivesicular bodies (MVB) transport intermediates from early endosomes.</text>
</comment>
<dbReference type="OMA" id="QCYQHVS"/>
<evidence type="ECO:0000313" key="11">
    <source>
        <dbReference type="RefSeq" id="XP_027198552.1"/>
    </source>
</evidence>
<accession>A0A6P6XZ39</accession>
<dbReference type="GO" id="GO:0010008">
    <property type="term" value="C:endosome membrane"/>
    <property type="evidence" value="ECO:0007669"/>
    <property type="project" value="TreeGrafter"/>
</dbReference>
<evidence type="ECO:0000256" key="2">
    <source>
        <dbReference type="ARBA" id="ARBA00010225"/>
    </source>
</evidence>
<name>A0A6P6XZ39_DERPT</name>
<evidence type="ECO:0000256" key="4">
    <source>
        <dbReference type="ARBA" id="ARBA00022737"/>
    </source>
</evidence>
<dbReference type="InterPro" id="IPR016024">
    <property type="entry name" value="ARM-type_fold"/>
</dbReference>
<organism evidence="10 11">
    <name type="scientific">Dermatophagoides pteronyssinus</name>
    <name type="common">European house dust mite</name>
    <dbReference type="NCBI Taxonomy" id="6956"/>
    <lineage>
        <taxon>Eukaryota</taxon>
        <taxon>Metazoa</taxon>
        <taxon>Ecdysozoa</taxon>
        <taxon>Arthropoda</taxon>
        <taxon>Chelicerata</taxon>
        <taxon>Arachnida</taxon>
        <taxon>Acari</taxon>
        <taxon>Acariformes</taxon>
        <taxon>Sarcoptiformes</taxon>
        <taxon>Astigmata</taxon>
        <taxon>Psoroptidia</taxon>
        <taxon>Analgoidea</taxon>
        <taxon>Pyroglyphidae</taxon>
        <taxon>Dermatophagoidinae</taxon>
        <taxon>Dermatophagoides</taxon>
    </lineage>
</organism>
<dbReference type="Pfam" id="PF12755">
    <property type="entry name" value="Vac14_Fab1_bd"/>
    <property type="match status" value="1"/>
</dbReference>
<dbReference type="InterPro" id="IPR011989">
    <property type="entry name" value="ARM-like"/>
</dbReference>
<dbReference type="GO" id="GO:0006661">
    <property type="term" value="P:phosphatidylinositol biosynthetic process"/>
    <property type="evidence" value="ECO:0007669"/>
    <property type="project" value="InterPro"/>
</dbReference>
<dbReference type="Pfam" id="PF11916">
    <property type="entry name" value="Vac14_Fig4_bd"/>
    <property type="match status" value="1"/>
</dbReference>
<evidence type="ECO:0000256" key="7">
    <source>
        <dbReference type="ARBA" id="ARBA00047092"/>
    </source>
</evidence>
<feature type="domain" description="Vacuolar protein 14 C-terminal Fig4-binding" evidence="9">
    <location>
        <begin position="474"/>
        <end position="654"/>
    </location>
</feature>
<comment type="subunit">
    <text evidence="7">Forms pentamers. Component of the PI(3,5)P2 regulatory complex/PAS complex, at least composed of PIKFYVE, FIG4 and VAC14. VAC14 nucleates the assembly of the complex and serves as a scaffold by pentamerizing into a star-shaped structure, which can bind a single copy each of PIKFYVE and FIG4 and coordinates their activities. Interacts with NOS1.</text>
</comment>
<reference evidence="11" key="1">
    <citation type="submission" date="2025-08" db="UniProtKB">
        <authorList>
            <consortium name="RefSeq"/>
        </authorList>
    </citation>
    <scope>IDENTIFICATION</scope>
    <source>
        <strain evidence="11">Airmid</strain>
    </source>
</reference>
<dbReference type="SUPFAM" id="SSF48371">
    <property type="entry name" value="ARM repeat"/>
    <property type="match status" value="1"/>
</dbReference>
<evidence type="ECO:0000259" key="9">
    <source>
        <dbReference type="Pfam" id="PF11916"/>
    </source>
</evidence>
<dbReference type="RefSeq" id="XP_027198552.1">
    <property type="nucleotide sequence ID" value="XM_027342751.1"/>
</dbReference>
<proteinExistence type="inferred from homology"/>
<comment type="similarity">
    <text evidence="2">Belongs to the VAC14 family.</text>
</comment>